<comment type="caution">
    <text evidence="2">The sequence shown here is derived from an EMBL/GenBank/DDBJ whole genome shotgun (WGS) entry which is preliminary data.</text>
</comment>
<keyword evidence="3" id="KW-1185">Reference proteome</keyword>
<evidence type="ECO:0000313" key="3">
    <source>
        <dbReference type="Proteomes" id="UP001283361"/>
    </source>
</evidence>
<protein>
    <submittedName>
        <fullName evidence="2">Uncharacterized protein</fullName>
    </submittedName>
</protein>
<sequence>MVILRPAETVKQQETTKSSTMRAGDSRSICPSLTLYRGGQFRVHSSDSSLHYRYTSRSAGGQRLEEDYINNHTSESTDLTDITGAWRHVRKTHVSLYKTLGRTRRTADNQEQFLLPQVTRQIRVMDRLADKARYLAFFSLMESSAQYSAVDRLSKRAWRLAVSVL</sequence>
<proteinExistence type="predicted"/>
<gene>
    <name evidence="2" type="ORF">RRG08_038314</name>
</gene>
<organism evidence="2 3">
    <name type="scientific">Elysia crispata</name>
    <name type="common">lettuce slug</name>
    <dbReference type="NCBI Taxonomy" id="231223"/>
    <lineage>
        <taxon>Eukaryota</taxon>
        <taxon>Metazoa</taxon>
        <taxon>Spiralia</taxon>
        <taxon>Lophotrochozoa</taxon>
        <taxon>Mollusca</taxon>
        <taxon>Gastropoda</taxon>
        <taxon>Heterobranchia</taxon>
        <taxon>Euthyneura</taxon>
        <taxon>Panpulmonata</taxon>
        <taxon>Sacoglossa</taxon>
        <taxon>Placobranchoidea</taxon>
        <taxon>Plakobranchidae</taxon>
        <taxon>Elysia</taxon>
    </lineage>
</organism>
<dbReference type="AlphaFoldDB" id="A0AAE1AN39"/>
<feature type="compositionally biased region" description="Polar residues" evidence="1">
    <location>
        <begin position="10"/>
        <end position="21"/>
    </location>
</feature>
<reference evidence="2" key="1">
    <citation type="journal article" date="2023" name="G3 (Bethesda)">
        <title>A reference genome for the long-term kleptoplast-retaining sea slug Elysia crispata morphotype clarki.</title>
        <authorList>
            <person name="Eastman K.E."/>
            <person name="Pendleton A.L."/>
            <person name="Shaikh M.A."/>
            <person name="Suttiyut T."/>
            <person name="Ogas R."/>
            <person name="Tomko P."/>
            <person name="Gavelis G."/>
            <person name="Widhalm J.R."/>
            <person name="Wisecaver J.H."/>
        </authorList>
    </citation>
    <scope>NUCLEOTIDE SEQUENCE</scope>
    <source>
        <strain evidence="2">ECLA1</strain>
    </source>
</reference>
<dbReference type="EMBL" id="JAWDGP010001519">
    <property type="protein sequence ID" value="KAK3790824.1"/>
    <property type="molecule type" value="Genomic_DNA"/>
</dbReference>
<name>A0AAE1AN39_9GAST</name>
<accession>A0AAE1AN39</accession>
<dbReference type="Proteomes" id="UP001283361">
    <property type="component" value="Unassembled WGS sequence"/>
</dbReference>
<evidence type="ECO:0000256" key="1">
    <source>
        <dbReference type="SAM" id="MobiDB-lite"/>
    </source>
</evidence>
<feature type="region of interest" description="Disordered" evidence="1">
    <location>
        <begin position="1"/>
        <end position="25"/>
    </location>
</feature>
<evidence type="ECO:0000313" key="2">
    <source>
        <dbReference type="EMBL" id="KAK3790824.1"/>
    </source>
</evidence>